<organism evidence="2">
    <name type="scientific">Anguilla anguilla</name>
    <name type="common">European freshwater eel</name>
    <name type="synonym">Muraena anguilla</name>
    <dbReference type="NCBI Taxonomy" id="7936"/>
    <lineage>
        <taxon>Eukaryota</taxon>
        <taxon>Metazoa</taxon>
        <taxon>Chordata</taxon>
        <taxon>Craniata</taxon>
        <taxon>Vertebrata</taxon>
        <taxon>Euteleostomi</taxon>
        <taxon>Actinopterygii</taxon>
        <taxon>Neopterygii</taxon>
        <taxon>Teleostei</taxon>
        <taxon>Anguilliformes</taxon>
        <taxon>Anguillidae</taxon>
        <taxon>Anguilla</taxon>
    </lineage>
</organism>
<dbReference type="EMBL" id="GBXM01046854">
    <property type="protein sequence ID" value="JAH61723.1"/>
    <property type="molecule type" value="Transcribed_RNA"/>
</dbReference>
<feature type="compositionally biased region" description="Low complexity" evidence="1">
    <location>
        <begin position="13"/>
        <end position="27"/>
    </location>
</feature>
<evidence type="ECO:0000256" key="1">
    <source>
        <dbReference type="SAM" id="MobiDB-lite"/>
    </source>
</evidence>
<proteinExistence type="predicted"/>
<feature type="compositionally biased region" description="Basic residues" evidence="1">
    <location>
        <begin position="1"/>
        <end position="12"/>
    </location>
</feature>
<accession>A0A0E9U9W0</accession>
<evidence type="ECO:0000313" key="2">
    <source>
        <dbReference type="EMBL" id="JAH61723.1"/>
    </source>
</evidence>
<reference evidence="2" key="2">
    <citation type="journal article" date="2015" name="Fish Shellfish Immunol.">
        <title>Early steps in the European eel (Anguilla anguilla)-Vibrio vulnificus interaction in the gills: Role of the RtxA13 toxin.</title>
        <authorList>
            <person name="Callol A."/>
            <person name="Pajuelo D."/>
            <person name="Ebbesson L."/>
            <person name="Teles M."/>
            <person name="MacKenzie S."/>
            <person name="Amaro C."/>
        </authorList>
    </citation>
    <scope>NUCLEOTIDE SEQUENCE</scope>
</reference>
<reference evidence="2" key="1">
    <citation type="submission" date="2014-11" db="EMBL/GenBank/DDBJ databases">
        <authorList>
            <person name="Amaro Gonzalez C."/>
        </authorList>
    </citation>
    <scope>NUCLEOTIDE SEQUENCE</scope>
</reference>
<dbReference type="AlphaFoldDB" id="A0A0E9U9W0"/>
<name>A0A0E9U9W0_ANGAN</name>
<protein>
    <submittedName>
        <fullName evidence="2">Uncharacterized protein</fullName>
    </submittedName>
</protein>
<sequence>MNTMTKKSKSGKKQCLGKGQKGSLTSP</sequence>
<feature type="region of interest" description="Disordered" evidence="1">
    <location>
        <begin position="1"/>
        <end position="27"/>
    </location>
</feature>